<sequence length="70" mass="7679">MGHGTERASTTPVNTQPPHCRSVSARRAGKSADTNGCEVFSRIVGNRVCCLRTLHSWIGVLKERSEELNL</sequence>
<gene>
    <name evidence="2" type="ORF">NC653_032271</name>
</gene>
<keyword evidence="3" id="KW-1185">Reference proteome</keyword>
<dbReference type="Proteomes" id="UP001164929">
    <property type="component" value="Chromosome 14"/>
</dbReference>
<protein>
    <submittedName>
        <fullName evidence="2">Uncharacterized protein</fullName>
    </submittedName>
</protein>
<dbReference type="EMBL" id="JAQIZT010000014">
    <property type="protein sequence ID" value="KAJ6971692.1"/>
    <property type="molecule type" value="Genomic_DNA"/>
</dbReference>
<reference evidence="2" key="1">
    <citation type="journal article" date="2023" name="Mol. Ecol. Resour.">
        <title>Chromosome-level genome assembly of a triploid poplar Populus alba 'Berolinensis'.</title>
        <authorList>
            <person name="Chen S."/>
            <person name="Yu Y."/>
            <person name="Wang X."/>
            <person name="Wang S."/>
            <person name="Zhang T."/>
            <person name="Zhou Y."/>
            <person name="He R."/>
            <person name="Meng N."/>
            <person name="Wang Y."/>
            <person name="Liu W."/>
            <person name="Liu Z."/>
            <person name="Liu J."/>
            <person name="Guo Q."/>
            <person name="Huang H."/>
            <person name="Sederoff R.R."/>
            <person name="Wang G."/>
            <person name="Qu G."/>
            <person name="Chen S."/>
        </authorList>
    </citation>
    <scope>NUCLEOTIDE SEQUENCE</scope>
    <source>
        <strain evidence="2">SC-2020</strain>
    </source>
</reference>
<evidence type="ECO:0000256" key="1">
    <source>
        <dbReference type="SAM" id="MobiDB-lite"/>
    </source>
</evidence>
<organism evidence="2 3">
    <name type="scientific">Populus alba x Populus x berolinensis</name>
    <dbReference type="NCBI Taxonomy" id="444605"/>
    <lineage>
        <taxon>Eukaryota</taxon>
        <taxon>Viridiplantae</taxon>
        <taxon>Streptophyta</taxon>
        <taxon>Embryophyta</taxon>
        <taxon>Tracheophyta</taxon>
        <taxon>Spermatophyta</taxon>
        <taxon>Magnoliopsida</taxon>
        <taxon>eudicotyledons</taxon>
        <taxon>Gunneridae</taxon>
        <taxon>Pentapetalae</taxon>
        <taxon>rosids</taxon>
        <taxon>fabids</taxon>
        <taxon>Malpighiales</taxon>
        <taxon>Salicaceae</taxon>
        <taxon>Saliceae</taxon>
        <taxon>Populus</taxon>
    </lineage>
</organism>
<evidence type="ECO:0000313" key="3">
    <source>
        <dbReference type="Proteomes" id="UP001164929"/>
    </source>
</evidence>
<feature type="region of interest" description="Disordered" evidence="1">
    <location>
        <begin position="1"/>
        <end position="33"/>
    </location>
</feature>
<proteinExistence type="predicted"/>
<name>A0AAD6PXS9_9ROSI</name>
<feature type="compositionally biased region" description="Polar residues" evidence="1">
    <location>
        <begin position="7"/>
        <end position="17"/>
    </location>
</feature>
<comment type="caution">
    <text evidence="2">The sequence shown here is derived from an EMBL/GenBank/DDBJ whole genome shotgun (WGS) entry which is preliminary data.</text>
</comment>
<dbReference type="AlphaFoldDB" id="A0AAD6PXS9"/>
<accession>A0AAD6PXS9</accession>
<evidence type="ECO:0000313" key="2">
    <source>
        <dbReference type="EMBL" id="KAJ6971692.1"/>
    </source>
</evidence>